<comment type="similarity">
    <text evidence="1">Belongs to the Mu gp47/PBSX XkdT family.</text>
</comment>
<dbReference type="InterPro" id="IPR052399">
    <property type="entry name" value="Phage_Baseplate_Assmbl_Protein"/>
</dbReference>
<evidence type="ECO:0000313" key="5">
    <source>
        <dbReference type="EMBL" id="CAB3764081.1"/>
    </source>
</evidence>
<dbReference type="Proteomes" id="UP000494363">
    <property type="component" value="Unassembled WGS sequence"/>
</dbReference>
<dbReference type="Pfam" id="PF04865">
    <property type="entry name" value="Baseplate_J"/>
    <property type="match status" value="1"/>
</dbReference>
<evidence type="ECO:0000313" key="6">
    <source>
        <dbReference type="Proteomes" id="UP000494363"/>
    </source>
</evidence>
<protein>
    <submittedName>
        <fullName evidence="5">Uncharacterized protein</fullName>
    </submittedName>
</protein>
<feature type="domain" description="Baseplate J-like C-terminal" evidence="4">
    <location>
        <begin position="268"/>
        <end position="352"/>
    </location>
</feature>
<dbReference type="InterPro" id="IPR058531">
    <property type="entry name" value="Baseplate_J_M"/>
</dbReference>
<dbReference type="PANTHER" id="PTHR37829">
    <property type="entry name" value="PHAGE-LIKE ELEMENT PBSX PROTEIN XKDT"/>
    <property type="match status" value="1"/>
</dbReference>
<evidence type="ECO:0000256" key="1">
    <source>
        <dbReference type="ARBA" id="ARBA00038087"/>
    </source>
</evidence>
<keyword evidence="6" id="KW-1185">Reference proteome</keyword>
<reference evidence="5 6" key="1">
    <citation type="submission" date="2020-04" db="EMBL/GenBank/DDBJ databases">
        <authorList>
            <person name="De Canck E."/>
        </authorList>
    </citation>
    <scope>NUCLEOTIDE SEQUENCE [LARGE SCALE GENOMIC DNA]</scope>
    <source>
        <strain evidence="5 6">LMG 29542</strain>
    </source>
</reference>
<organism evidence="5 6">
    <name type="scientific">Paraburkholderia humisilvae</name>
    <dbReference type="NCBI Taxonomy" id="627669"/>
    <lineage>
        <taxon>Bacteria</taxon>
        <taxon>Pseudomonadati</taxon>
        <taxon>Pseudomonadota</taxon>
        <taxon>Betaproteobacteria</taxon>
        <taxon>Burkholderiales</taxon>
        <taxon>Burkholderiaceae</taxon>
        <taxon>Paraburkholderia</taxon>
    </lineage>
</organism>
<gene>
    <name evidence="5" type="ORF">LMG29542_04774</name>
</gene>
<dbReference type="InterPro" id="IPR006949">
    <property type="entry name" value="Barrel_Baseplate_J-like"/>
</dbReference>
<proteinExistence type="inferred from homology"/>
<evidence type="ECO:0000259" key="2">
    <source>
        <dbReference type="Pfam" id="PF04865"/>
    </source>
</evidence>
<dbReference type="AlphaFoldDB" id="A0A6J5EFE9"/>
<sequence length="355" mass="36777">MPATALTAAEVRDAILRDRKNLEPEADVGSDSDNYVRASSVGSAVEGLYQHQLWIAKQIFPDTADTDFLILHARLRSMGLKAAVVSGGSVLVTGAVNAPVTSGLAAKYQDGTAYVTTGGGVIDGTGQLVVPAQAIVAGVAGNREEGDVLTLTVPPLNVNANVTVVAMEGGTEIETPESLLARLLQRIRRPPAGGNKYDYWQWAMEVAGVAAAYVYPLRRGLGTVDVVIAASAGLPSDDVVKATQAHIDDQRPVTAKGSLVIKPTTKTYDVVAAVKLDGVELATAQAAVDEAMAAYDAALSPGDTAILTRIGAVISDTPGIADYMLTEPAGNVVPVVDATAVEWCRLGSVTLTVMA</sequence>
<name>A0A6J5EFE9_9BURK</name>
<dbReference type="Pfam" id="PF26079">
    <property type="entry name" value="Baseplate_J_C"/>
    <property type="match status" value="1"/>
</dbReference>
<dbReference type="RefSeq" id="WP_175228893.1">
    <property type="nucleotide sequence ID" value="NZ_CADIKH010000023.1"/>
</dbReference>
<evidence type="ECO:0000259" key="4">
    <source>
        <dbReference type="Pfam" id="PF26079"/>
    </source>
</evidence>
<dbReference type="InterPro" id="IPR058530">
    <property type="entry name" value="Baseplate_J-like_C"/>
</dbReference>
<feature type="domain" description="Baseplate protein J-like barrel" evidence="2">
    <location>
        <begin position="90"/>
        <end position="170"/>
    </location>
</feature>
<dbReference type="PANTHER" id="PTHR37829:SF3">
    <property type="entry name" value="PROTEIN JAYE-RELATED"/>
    <property type="match status" value="1"/>
</dbReference>
<accession>A0A6J5EFE9</accession>
<dbReference type="EMBL" id="CADIKH010000023">
    <property type="protein sequence ID" value="CAB3764081.1"/>
    <property type="molecule type" value="Genomic_DNA"/>
</dbReference>
<feature type="domain" description="Baseplate J-like central" evidence="3">
    <location>
        <begin position="191"/>
        <end position="256"/>
    </location>
</feature>
<evidence type="ECO:0000259" key="3">
    <source>
        <dbReference type="Pfam" id="PF26078"/>
    </source>
</evidence>
<dbReference type="Pfam" id="PF26078">
    <property type="entry name" value="Baseplate_J_M"/>
    <property type="match status" value="1"/>
</dbReference>